<comment type="caution">
    <text evidence="2">The sequence shown here is derived from an EMBL/GenBank/DDBJ whole genome shotgun (WGS) entry which is preliminary data.</text>
</comment>
<organism evidence="2 3">
    <name type="scientific">Flavobacterium macrobrachii</name>
    <dbReference type="NCBI Taxonomy" id="591204"/>
    <lineage>
        <taxon>Bacteria</taxon>
        <taxon>Pseudomonadati</taxon>
        <taxon>Bacteroidota</taxon>
        <taxon>Flavobacteriia</taxon>
        <taxon>Flavobacteriales</taxon>
        <taxon>Flavobacteriaceae</taxon>
        <taxon>Flavobacterium</taxon>
    </lineage>
</organism>
<sequence length="145" mass="16806">MMKIEEITFQETFSVRHPVLRAGKPIESCHFDGDDLASTKHFGIFIDNTLVGVTSLFMQHHSFFNHKIQMQMRGMAVLNSHQKQGFGEKLLAACENYLRNEKINLLWFNARANAVPFYEKLDYQIMGKSFEIGDIGTHFVMYKQL</sequence>
<dbReference type="Proteomes" id="UP000759529">
    <property type="component" value="Unassembled WGS sequence"/>
</dbReference>
<dbReference type="InterPro" id="IPR016181">
    <property type="entry name" value="Acyl_CoA_acyltransferase"/>
</dbReference>
<dbReference type="Pfam" id="PF00583">
    <property type="entry name" value="Acetyltransf_1"/>
    <property type="match status" value="1"/>
</dbReference>
<reference evidence="2 3" key="1">
    <citation type="submission" date="2021-02" db="EMBL/GenBank/DDBJ databases">
        <authorList>
            <person name="Jung H.S."/>
            <person name="Chun B.H."/>
            <person name="Jeon C.O."/>
        </authorList>
    </citation>
    <scope>NUCLEOTIDE SEQUENCE [LARGE SCALE GENOMIC DNA]</scope>
    <source>
        <strain evidence="2 3">LMG 25203</strain>
    </source>
</reference>
<evidence type="ECO:0000259" key="1">
    <source>
        <dbReference type="PROSITE" id="PS51186"/>
    </source>
</evidence>
<dbReference type="RefSeq" id="WP_187658173.1">
    <property type="nucleotide sequence ID" value="NZ_JACSOD020000452.1"/>
</dbReference>
<feature type="domain" description="N-acetyltransferase" evidence="1">
    <location>
        <begin position="1"/>
        <end position="145"/>
    </location>
</feature>
<dbReference type="EMBL" id="JACSOD020000452">
    <property type="protein sequence ID" value="MBM6498777.1"/>
    <property type="molecule type" value="Genomic_DNA"/>
</dbReference>
<evidence type="ECO:0000313" key="2">
    <source>
        <dbReference type="EMBL" id="MBM6498777.1"/>
    </source>
</evidence>
<name>A0ABS2CX32_9FLAO</name>
<protein>
    <submittedName>
        <fullName evidence="2">GNAT family N-acetyltransferase</fullName>
    </submittedName>
</protein>
<dbReference type="Gene3D" id="3.40.630.30">
    <property type="match status" value="1"/>
</dbReference>
<proteinExistence type="predicted"/>
<gene>
    <name evidence="2" type="ORF">H9X54_005600</name>
</gene>
<dbReference type="PROSITE" id="PS51186">
    <property type="entry name" value="GNAT"/>
    <property type="match status" value="1"/>
</dbReference>
<dbReference type="SUPFAM" id="SSF55729">
    <property type="entry name" value="Acyl-CoA N-acyltransferases (Nat)"/>
    <property type="match status" value="1"/>
</dbReference>
<accession>A0ABS2CX32</accession>
<dbReference type="CDD" id="cd04301">
    <property type="entry name" value="NAT_SF"/>
    <property type="match status" value="1"/>
</dbReference>
<keyword evidence="3" id="KW-1185">Reference proteome</keyword>
<dbReference type="InterPro" id="IPR000182">
    <property type="entry name" value="GNAT_dom"/>
</dbReference>
<evidence type="ECO:0000313" key="3">
    <source>
        <dbReference type="Proteomes" id="UP000759529"/>
    </source>
</evidence>